<feature type="compositionally biased region" description="Basic and acidic residues" evidence="1">
    <location>
        <begin position="367"/>
        <end position="377"/>
    </location>
</feature>
<dbReference type="PANTHER" id="PTHR41248:SF1">
    <property type="entry name" value="NORD PROTEIN"/>
    <property type="match status" value="1"/>
</dbReference>
<feature type="compositionally biased region" description="Basic and acidic residues" evidence="1">
    <location>
        <begin position="277"/>
        <end position="320"/>
    </location>
</feature>
<feature type="domain" description="VWFA" evidence="2">
    <location>
        <begin position="557"/>
        <end position="710"/>
    </location>
</feature>
<dbReference type="SUPFAM" id="SSF53300">
    <property type="entry name" value="vWA-like"/>
    <property type="match status" value="1"/>
</dbReference>
<dbReference type="InterPro" id="IPR025861">
    <property type="entry name" value="CobT_VWA_dom"/>
</dbReference>
<dbReference type="PANTHER" id="PTHR41248">
    <property type="entry name" value="NORD PROTEIN"/>
    <property type="match status" value="1"/>
</dbReference>
<sequence length="746" mass="85732">MLKEPKFEAVRINPDNRDEEILSGFTVEERAEIENKRKILSSLAFFIGKDFEIPVELNEPGKGWHWNFKNNIIRIDPKDLLEKPMDYLRFVISHEGGHRRISRTDFIPKEVWQEPGFSFLMNSIEDPRDNNFVADAYPKFREQMESAYRDDMDIEGKSIEKAKQKLGYQPRFMQAGFEYIKQWYRDTHDDGIAVTQELPEEVRTVVEKTVEAARDSWWKYPSKEEADASEDTISKYAEASYKINLKKVWPEFKKLIEKDQEDQKMQEFLKDMEVELGEKQSGEHGTPDSLKDKLTDQEKKELEEAIKKALEDVKESKNNQDSENDESQPNEKSDEDKDGDSISGETSSDVKTIADKMAGKPSSTKAPDGKPIELDSLSDELKQKIKEYIEGLSDDKKKELAEKAGKAIKDFEDEINKDLKGKFSDESGESEPKKDKDVEGDKKVEVENDTSDKNVAVDFSKKDQEEFRKNLENIFIEAKNDPYNKALKQIAPLIDNLAGDLRDVFIKRKQESNEAEYRSGKRWNVKKRIKEISSGIPLFKSEAREQKNSESEEKDYALTLLIDLSGSMRQNGKINEAFKSTILLAEVLHDLDIKFEIVGFQDCLIEFKKFEADLNNEMRQKINQMLLEVDDSNEGGNNNCGDNNDGECLLGASEHLQKQMAENKFLIVLSDGEPAMDSRRKSSSQLDRELKEVVKYIKENTEQKLIGIGLLSSAVKKYYPNNIPNVSTKELAEILGSVIREIIENY</sequence>
<feature type="region of interest" description="Disordered" evidence="1">
    <location>
        <begin position="277"/>
        <end position="377"/>
    </location>
</feature>
<dbReference type="InterPro" id="IPR051928">
    <property type="entry name" value="NorD/CobT"/>
</dbReference>
<gene>
    <name evidence="3" type="ORF">US91_C0007G0064</name>
</gene>
<protein>
    <submittedName>
        <fullName evidence="3">Cobalamin biosynthesis protein CobT-like protein</fullName>
    </submittedName>
</protein>
<organism evidence="3 4">
    <name type="scientific">Candidatus Falkowbacteria bacterium GW2011_GWE1_38_31</name>
    <dbReference type="NCBI Taxonomy" id="1618638"/>
    <lineage>
        <taxon>Bacteria</taxon>
        <taxon>Candidatus Falkowiibacteriota</taxon>
    </lineage>
</organism>
<dbReference type="PROSITE" id="PS50234">
    <property type="entry name" value="VWFA"/>
    <property type="match status" value="1"/>
</dbReference>
<proteinExistence type="predicted"/>
<evidence type="ECO:0000259" key="2">
    <source>
        <dbReference type="PROSITE" id="PS50234"/>
    </source>
</evidence>
<dbReference type="AlphaFoldDB" id="A0A0G0M8Q2"/>
<feature type="compositionally biased region" description="Basic and acidic residues" evidence="1">
    <location>
        <begin position="419"/>
        <end position="452"/>
    </location>
</feature>
<comment type="caution">
    <text evidence="3">The sequence shown here is derived from an EMBL/GenBank/DDBJ whole genome shotgun (WGS) entry which is preliminary data.</text>
</comment>
<name>A0A0G0M8Q2_9BACT</name>
<reference evidence="3 4" key="1">
    <citation type="journal article" date="2015" name="Nature">
        <title>rRNA introns, odd ribosomes, and small enigmatic genomes across a large radiation of phyla.</title>
        <authorList>
            <person name="Brown C.T."/>
            <person name="Hug L.A."/>
            <person name="Thomas B.C."/>
            <person name="Sharon I."/>
            <person name="Castelle C.J."/>
            <person name="Singh A."/>
            <person name="Wilkins M.J."/>
            <person name="Williams K.H."/>
            <person name="Banfield J.F."/>
        </authorList>
    </citation>
    <scope>NUCLEOTIDE SEQUENCE [LARGE SCALE GENOMIC DNA]</scope>
</reference>
<feature type="region of interest" description="Disordered" evidence="1">
    <location>
        <begin position="419"/>
        <end position="457"/>
    </location>
</feature>
<evidence type="ECO:0000313" key="3">
    <source>
        <dbReference type="EMBL" id="KKQ70054.1"/>
    </source>
</evidence>
<evidence type="ECO:0000256" key="1">
    <source>
        <dbReference type="SAM" id="MobiDB-lite"/>
    </source>
</evidence>
<dbReference type="InterPro" id="IPR036465">
    <property type="entry name" value="vWFA_dom_sf"/>
</dbReference>
<accession>A0A0G0M8Q2</accession>
<dbReference type="Pfam" id="PF11775">
    <property type="entry name" value="CobT_C"/>
    <property type="match status" value="2"/>
</dbReference>
<dbReference type="InterPro" id="IPR002035">
    <property type="entry name" value="VWF_A"/>
</dbReference>
<dbReference type="EMBL" id="LBUU01000007">
    <property type="protein sequence ID" value="KKQ70054.1"/>
    <property type="molecule type" value="Genomic_DNA"/>
</dbReference>
<dbReference type="Proteomes" id="UP000034022">
    <property type="component" value="Unassembled WGS sequence"/>
</dbReference>
<evidence type="ECO:0000313" key="4">
    <source>
        <dbReference type="Proteomes" id="UP000034022"/>
    </source>
</evidence>
<dbReference type="Gene3D" id="3.40.50.410">
    <property type="entry name" value="von Willebrand factor, type A domain"/>
    <property type="match status" value="1"/>
</dbReference>